<reference evidence="1" key="2">
    <citation type="journal article" date="2022" name="New Phytol.">
        <title>Evolutionary transition to the ectomycorrhizal habit in the genomes of a hyperdiverse lineage of mushroom-forming fungi.</title>
        <authorList>
            <person name="Looney B."/>
            <person name="Miyauchi S."/>
            <person name="Morin E."/>
            <person name="Drula E."/>
            <person name="Courty P.E."/>
            <person name="Kohler A."/>
            <person name="Kuo A."/>
            <person name="LaButti K."/>
            <person name="Pangilinan J."/>
            <person name="Lipzen A."/>
            <person name="Riley R."/>
            <person name="Andreopoulos W."/>
            <person name="He G."/>
            <person name="Johnson J."/>
            <person name="Nolan M."/>
            <person name="Tritt A."/>
            <person name="Barry K.W."/>
            <person name="Grigoriev I.V."/>
            <person name="Nagy L.G."/>
            <person name="Hibbett D."/>
            <person name="Henrissat B."/>
            <person name="Matheny P.B."/>
            <person name="Labbe J."/>
            <person name="Martin F.M."/>
        </authorList>
    </citation>
    <scope>NUCLEOTIDE SEQUENCE</scope>
    <source>
        <strain evidence="1">EC-137</strain>
    </source>
</reference>
<reference evidence="1" key="1">
    <citation type="submission" date="2021-02" db="EMBL/GenBank/DDBJ databases">
        <authorList>
            <consortium name="DOE Joint Genome Institute"/>
            <person name="Ahrendt S."/>
            <person name="Looney B.P."/>
            <person name="Miyauchi S."/>
            <person name="Morin E."/>
            <person name="Drula E."/>
            <person name="Courty P.E."/>
            <person name="Chicoki N."/>
            <person name="Fauchery L."/>
            <person name="Kohler A."/>
            <person name="Kuo A."/>
            <person name="Labutti K."/>
            <person name="Pangilinan J."/>
            <person name="Lipzen A."/>
            <person name="Riley R."/>
            <person name="Andreopoulos W."/>
            <person name="He G."/>
            <person name="Johnson J."/>
            <person name="Barry K.W."/>
            <person name="Grigoriev I.V."/>
            <person name="Nagy L."/>
            <person name="Hibbett D."/>
            <person name="Henrissat B."/>
            <person name="Matheny P.B."/>
            <person name="Labbe J."/>
            <person name="Martin F."/>
        </authorList>
    </citation>
    <scope>NUCLEOTIDE SEQUENCE</scope>
    <source>
        <strain evidence="1">EC-137</strain>
    </source>
</reference>
<gene>
    <name evidence="1" type="ORF">K488DRAFT_48253</name>
</gene>
<evidence type="ECO:0000313" key="2">
    <source>
        <dbReference type="Proteomes" id="UP000814128"/>
    </source>
</evidence>
<comment type="caution">
    <text evidence="1">The sequence shown here is derived from an EMBL/GenBank/DDBJ whole genome shotgun (WGS) entry which is preliminary data.</text>
</comment>
<sequence length="568" mass="62225">MHVQRFTSLPGDHPLNVVLRTYTLALSLSLGPTLVSLLTSRHARSRGLLVTLHRILCRELSISGFPFAITLAVGGGAVLQRAWTILAASANVDGVDLRRVFGERAGARLDDLRMRLSMLAPPHKAFICHALTSLVSIILMQSRKRSSTPTPQAPIPYTPPISNGNGRRISPTLDLTLLFVVRAMDSLVQRLLFGRQEDESGEARDRRRRVTTKIDALVFWASSARIMWCFFYEPNRLPRSYVKWILSLANIDRRLVAALQAIREGRWSYIRGTPGGPNMLADLAQDLGYPRSWAEPGLVPAFGGPTAASRWAQLGVTGRDTVGGIPCEIVHGAVTGSSCSKNVALRGLYAFLEAIALYTPATPPQVHFLPSLLINPRSLLSPPKTAALLFGVLRSASFLSTFVWSIWASVCLTRTVLLARLLPFISHDFWDGPFGCIMAGCLACGSGIWIENGRRRGEMALYVLPRAIRSWLPNRWLRSGRRGVIAVERLAYALSLAYLMTTATHYPASLRGLARWTLAVVTKGGLKRDRQLRTSQNGCTGSSPYSGHDSISDSQNGQATAKSPPTTL</sequence>
<protein>
    <submittedName>
        <fullName evidence="1">Uncharacterized protein</fullName>
    </submittedName>
</protein>
<organism evidence="1 2">
    <name type="scientific">Vararia minispora EC-137</name>
    <dbReference type="NCBI Taxonomy" id="1314806"/>
    <lineage>
        <taxon>Eukaryota</taxon>
        <taxon>Fungi</taxon>
        <taxon>Dikarya</taxon>
        <taxon>Basidiomycota</taxon>
        <taxon>Agaricomycotina</taxon>
        <taxon>Agaricomycetes</taxon>
        <taxon>Russulales</taxon>
        <taxon>Lachnocladiaceae</taxon>
        <taxon>Vararia</taxon>
    </lineage>
</organism>
<proteinExistence type="predicted"/>
<accession>A0ACB8QNC6</accession>
<dbReference type="Proteomes" id="UP000814128">
    <property type="component" value="Unassembled WGS sequence"/>
</dbReference>
<keyword evidence="2" id="KW-1185">Reference proteome</keyword>
<name>A0ACB8QNC6_9AGAM</name>
<dbReference type="EMBL" id="MU273526">
    <property type="protein sequence ID" value="KAI0033177.1"/>
    <property type="molecule type" value="Genomic_DNA"/>
</dbReference>
<evidence type="ECO:0000313" key="1">
    <source>
        <dbReference type="EMBL" id="KAI0033177.1"/>
    </source>
</evidence>